<feature type="domain" description="PepSY" evidence="1">
    <location>
        <begin position="29"/>
        <end position="101"/>
    </location>
</feature>
<keyword evidence="3" id="KW-1185">Reference proteome</keyword>
<reference evidence="2 3" key="1">
    <citation type="submission" date="2024-09" db="EMBL/GenBank/DDBJ databases">
        <authorList>
            <person name="Sun Q."/>
            <person name="Mori K."/>
        </authorList>
    </citation>
    <scope>NUCLEOTIDE SEQUENCE [LARGE SCALE GENOMIC DNA]</scope>
    <source>
        <strain evidence="2 3">CGMCC 1.9126</strain>
    </source>
</reference>
<dbReference type="InterPro" id="IPR025711">
    <property type="entry name" value="PepSY"/>
</dbReference>
<evidence type="ECO:0000313" key="3">
    <source>
        <dbReference type="Proteomes" id="UP001589738"/>
    </source>
</evidence>
<evidence type="ECO:0000313" key="2">
    <source>
        <dbReference type="EMBL" id="MFC0474012.1"/>
    </source>
</evidence>
<dbReference type="Proteomes" id="UP001589738">
    <property type="component" value="Unassembled WGS sequence"/>
</dbReference>
<organism evidence="2 3">
    <name type="scientific">Robertmurraya beringensis</name>
    <dbReference type="NCBI Taxonomy" id="641660"/>
    <lineage>
        <taxon>Bacteria</taxon>
        <taxon>Bacillati</taxon>
        <taxon>Bacillota</taxon>
        <taxon>Bacilli</taxon>
        <taxon>Bacillales</taxon>
        <taxon>Bacillaceae</taxon>
        <taxon>Robertmurraya</taxon>
    </lineage>
</organism>
<sequence length="103" mass="11498">MNWKSFLTGVSVGIISGFLASEWVSQKGKVSPEKALSHAKAKFKERGPISGSWIQMTTERFEKNNITYDVYKGGVSRTVDDTLEQYEFVSDAKTGSIIEVYPL</sequence>
<comment type="caution">
    <text evidence="2">The sequence shown here is derived from an EMBL/GenBank/DDBJ whole genome shotgun (WGS) entry which is preliminary data.</text>
</comment>
<gene>
    <name evidence="2" type="ORF">ACFFHF_01610</name>
</gene>
<accession>A0ABV6KL14</accession>
<dbReference type="Pfam" id="PF03413">
    <property type="entry name" value="PepSY"/>
    <property type="match status" value="1"/>
</dbReference>
<evidence type="ECO:0000259" key="1">
    <source>
        <dbReference type="Pfam" id="PF03413"/>
    </source>
</evidence>
<protein>
    <submittedName>
        <fullName evidence="2">PepSY domain-containing protein</fullName>
    </submittedName>
</protein>
<name>A0ABV6KL14_9BACI</name>
<dbReference type="RefSeq" id="WP_160546934.1">
    <property type="nucleotide sequence ID" value="NZ_JBHLUU010000009.1"/>
</dbReference>
<proteinExistence type="predicted"/>
<dbReference type="EMBL" id="JBHLUU010000009">
    <property type="protein sequence ID" value="MFC0474012.1"/>
    <property type="molecule type" value="Genomic_DNA"/>
</dbReference>